<dbReference type="Proteomes" id="UP000225706">
    <property type="component" value="Unassembled WGS sequence"/>
</dbReference>
<evidence type="ECO:0000313" key="4">
    <source>
        <dbReference type="Proteomes" id="UP000225706"/>
    </source>
</evidence>
<dbReference type="PANTHER" id="PTHR37984">
    <property type="entry name" value="PROTEIN CBG26694"/>
    <property type="match status" value="1"/>
</dbReference>
<keyword evidence="4" id="KW-1185">Reference proteome</keyword>
<dbReference type="InterPro" id="IPR050951">
    <property type="entry name" value="Retrovirus_Pol_polyprotein"/>
</dbReference>
<evidence type="ECO:0000256" key="1">
    <source>
        <dbReference type="SAM" id="MobiDB-lite"/>
    </source>
</evidence>
<dbReference type="Gene3D" id="3.30.420.10">
    <property type="entry name" value="Ribonuclease H-like superfamily/Ribonuclease H"/>
    <property type="match status" value="1"/>
</dbReference>
<accession>A0A2B4SVC2</accession>
<dbReference type="Pfam" id="PF17919">
    <property type="entry name" value="RT_RNaseH_2"/>
    <property type="match status" value="1"/>
</dbReference>
<protein>
    <submittedName>
        <fullName evidence="3">Retrovirus-related Pol polyprotein from transposon 17.6</fullName>
    </submittedName>
</protein>
<dbReference type="GO" id="GO:0015074">
    <property type="term" value="P:DNA integration"/>
    <property type="evidence" value="ECO:0007669"/>
    <property type="project" value="InterPro"/>
</dbReference>
<comment type="caution">
    <text evidence="3">The sequence shown here is derived from an EMBL/GenBank/DDBJ whole genome shotgun (WGS) entry which is preliminary data.</text>
</comment>
<dbReference type="SUPFAM" id="SSF56672">
    <property type="entry name" value="DNA/RNA polymerases"/>
    <property type="match status" value="1"/>
</dbReference>
<sequence length="384" mass="43466">MRPINDLTHPDVEWTWDSVHDKAFEEIKRLLTQAPVLAYFDSTKELSIQCDASEQGLGAALLQEGRPLAHASRALSYTETRYATIEKEMLAIVFALEKWHQFTYGRHVTIHSDHKPLESITKKPLDRAPKRLQGMLVRALAYNIDVQYLNGKEMFLADTLSRAYLPLTCHDTQEEFEIINAPTYLVMSDKRIQATRQHTNCDPALQQLKLCKEPLMSHDIPERAWEKIGCELLSCNGKDYLITACYKSNFWELDRLTDTKSTTLIKKLKAHLARYGIPRQLVSDNGPKFVSSEFHAFTKSWGIQHLVKTSQPSKQQDLAKEPHPMPSADCKVTTPGQDTQHNASPQNQAEGTSDTTTMPNPCESGAAKRSRSGRAIKPPARLRD</sequence>
<dbReference type="InterPro" id="IPR041577">
    <property type="entry name" value="RT_RNaseH_2"/>
</dbReference>
<dbReference type="AlphaFoldDB" id="A0A2B4SVC2"/>
<dbReference type="PROSITE" id="PS50994">
    <property type="entry name" value="INTEGRASE"/>
    <property type="match status" value="1"/>
</dbReference>
<dbReference type="FunFam" id="3.10.20.370:FF:000001">
    <property type="entry name" value="Retrovirus-related Pol polyprotein from transposon 17.6-like protein"/>
    <property type="match status" value="1"/>
</dbReference>
<organism evidence="3 4">
    <name type="scientific">Stylophora pistillata</name>
    <name type="common">Smooth cauliflower coral</name>
    <dbReference type="NCBI Taxonomy" id="50429"/>
    <lineage>
        <taxon>Eukaryota</taxon>
        <taxon>Metazoa</taxon>
        <taxon>Cnidaria</taxon>
        <taxon>Anthozoa</taxon>
        <taxon>Hexacorallia</taxon>
        <taxon>Scleractinia</taxon>
        <taxon>Astrocoeniina</taxon>
        <taxon>Pocilloporidae</taxon>
        <taxon>Stylophora</taxon>
    </lineage>
</organism>
<evidence type="ECO:0000259" key="2">
    <source>
        <dbReference type="PROSITE" id="PS50994"/>
    </source>
</evidence>
<dbReference type="PANTHER" id="PTHR37984:SF8">
    <property type="entry name" value="CCHC-TYPE DOMAIN-CONTAINING PROTEIN"/>
    <property type="match status" value="1"/>
</dbReference>
<dbReference type="InterPro" id="IPR036397">
    <property type="entry name" value="RNaseH_sf"/>
</dbReference>
<proteinExistence type="predicted"/>
<dbReference type="InterPro" id="IPR012337">
    <property type="entry name" value="RNaseH-like_sf"/>
</dbReference>
<dbReference type="InterPro" id="IPR043128">
    <property type="entry name" value="Rev_trsase/Diguanyl_cyclase"/>
</dbReference>
<evidence type="ECO:0000313" key="3">
    <source>
        <dbReference type="EMBL" id="PFX33043.1"/>
    </source>
</evidence>
<dbReference type="GO" id="GO:0003676">
    <property type="term" value="F:nucleic acid binding"/>
    <property type="evidence" value="ECO:0007669"/>
    <property type="project" value="InterPro"/>
</dbReference>
<dbReference type="CDD" id="cd09274">
    <property type="entry name" value="RNase_HI_RT_Ty3"/>
    <property type="match status" value="1"/>
</dbReference>
<dbReference type="EMBL" id="LSMT01000016">
    <property type="protein sequence ID" value="PFX33043.1"/>
    <property type="molecule type" value="Genomic_DNA"/>
</dbReference>
<reference evidence="4" key="1">
    <citation type="journal article" date="2017" name="bioRxiv">
        <title>Comparative analysis of the genomes of Stylophora pistillata and Acropora digitifera provides evidence for extensive differences between species of corals.</title>
        <authorList>
            <person name="Voolstra C.R."/>
            <person name="Li Y."/>
            <person name="Liew Y.J."/>
            <person name="Baumgarten S."/>
            <person name="Zoccola D."/>
            <person name="Flot J.-F."/>
            <person name="Tambutte S."/>
            <person name="Allemand D."/>
            <person name="Aranda M."/>
        </authorList>
    </citation>
    <scope>NUCLEOTIDE SEQUENCE [LARGE SCALE GENOMIC DNA]</scope>
</reference>
<gene>
    <name evidence="3" type="primary">pol</name>
    <name evidence="3" type="ORF">AWC38_SpisGene2122</name>
</gene>
<dbReference type="SUPFAM" id="SSF53098">
    <property type="entry name" value="Ribonuclease H-like"/>
    <property type="match status" value="1"/>
</dbReference>
<dbReference type="InterPro" id="IPR043502">
    <property type="entry name" value="DNA/RNA_pol_sf"/>
</dbReference>
<dbReference type="Gene3D" id="3.30.70.270">
    <property type="match status" value="1"/>
</dbReference>
<feature type="domain" description="Integrase catalytic" evidence="2">
    <location>
        <begin position="217"/>
        <end position="320"/>
    </location>
</feature>
<dbReference type="OrthoDB" id="5964945at2759"/>
<feature type="region of interest" description="Disordered" evidence="1">
    <location>
        <begin position="310"/>
        <end position="384"/>
    </location>
</feature>
<name>A0A2B4SVC2_STYPI</name>
<feature type="compositionally biased region" description="Polar residues" evidence="1">
    <location>
        <begin position="334"/>
        <end position="359"/>
    </location>
</feature>
<dbReference type="InterPro" id="IPR001584">
    <property type="entry name" value="Integrase_cat-core"/>
</dbReference>
<dbReference type="STRING" id="50429.A0A2B4SVC2"/>